<sequence length="294" mass="34108">MSLIRNAFKRLHYPADVIAQCVRWYLAYTLSLRNLEEMMSERGIAVDHATLSRWVHRRVPLIVKRYRRSKPDVGRRWRMNETYIKIKGQWRYLYRAVDSDGNTVDFLLTACRNKKAALRFFKKAIGQHAQPAVVTMDKSGANKAAVDALSQGNMKQGTQWEDYVGTQLPAGSRLPPRFEVFDYHDMKTDLAVSVKTLDIQTLPKLNKPNDIYYSIKGNIDKTVRFEGDTVKVFFLTPDIISRKEIRLAVPINTNARQWSEVNRAIRKLVWGTEILVRLDRFLTDKDTQMIDLAK</sequence>
<dbReference type="CDD" id="cd13444">
    <property type="entry name" value="CDI_toxin_EC869_like"/>
    <property type="match status" value="1"/>
</dbReference>
<dbReference type="PANTHER" id="PTHR35528">
    <property type="entry name" value="BLL1675 PROTEIN"/>
    <property type="match status" value="1"/>
</dbReference>
<dbReference type="InterPro" id="IPR033799">
    <property type="entry name" value="CdiA_EC869-like"/>
</dbReference>
<gene>
    <name evidence="6" type="ORF">Xvie_02008</name>
</gene>
<protein>
    <submittedName>
        <fullName evidence="6">Transposase</fullName>
    </submittedName>
</protein>
<comment type="caution">
    <text evidence="6">The sequence shown here is derived from an EMBL/GenBank/DDBJ whole genome shotgun (WGS) entry which is preliminary data.</text>
</comment>
<accession>A0A1Y2SFA4</accession>
<dbReference type="SMR" id="A0A1Y2SFA4"/>
<evidence type="ECO:0000256" key="2">
    <source>
        <dbReference type="ARBA" id="ARBA00023125"/>
    </source>
</evidence>
<dbReference type="Proteomes" id="UP000194350">
    <property type="component" value="Unassembled WGS sequence"/>
</dbReference>
<name>A0A1Y2SFA4_9GAMM</name>
<evidence type="ECO:0000256" key="1">
    <source>
        <dbReference type="ARBA" id="ARBA00022578"/>
    </source>
</evidence>
<dbReference type="STRING" id="351656.Xvie_02008"/>
<feature type="domain" description="DDE" evidence="4">
    <location>
        <begin position="76"/>
        <end position="155"/>
    </location>
</feature>
<dbReference type="EMBL" id="MUBJ01000009">
    <property type="protein sequence ID" value="OTA16238.1"/>
    <property type="molecule type" value="Genomic_DNA"/>
</dbReference>
<evidence type="ECO:0000313" key="6">
    <source>
        <dbReference type="EMBL" id="OTA16238.1"/>
    </source>
</evidence>
<keyword evidence="2" id="KW-0238">DNA-binding</keyword>
<proteinExistence type="predicted"/>
<evidence type="ECO:0000313" key="7">
    <source>
        <dbReference type="Proteomes" id="UP000194350"/>
    </source>
</evidence>
<dbReference type="PANTHER" id="PTHR35528:SF3">
    <property type="entry name" value="BLL1675 PROTEIN"/>
    <property type="match status" value="1"/>
</dbReference>
<dbReference type="GO" id="GO:0004530">
    <property type="term" value="F:deoxyribonuclease I activity"/>
    <property type="evidence" value="ECO:0007669"/>
    <property type="project" value="InterPro"/>
</dbReference>
<dbReference type="Gene3D" id="3.40.1350.110">
    <property type="match status" value="1"/>
</dbReference>
<dbReference type="GO" id="GO:0006310">
    <property type="term" value="P:DNA recombination"/>
    <property type="evidence" value="ECO:0007669"/>
    <property type="project" value="UniProtKB-KW"/>
</dbReference>
<dbReference type="InterPro" id="IPR032874">
    <property type="entry name" value="DDE_dom"/>
</dbReference>
<dbReference type="GO" id="GO:0003677">
    <property type="term" value="F:DNA binding"/>
    <property type="evidence" value="ECO:0007669"/>
    <property type="project" value="UniProtKB-KW"/>
</dbReference>
<feature type="domain" description="CdiA toxin EC869-like" evidence="5">
    <location>
        <begin position="156"/>
        <end position="266"/>
    </location>
</feature>
<dbReference type="Pfam" id="PF21111">
    <property type="entry name" value="CDI_toxin_EC869_like"/>
    <property type="match status" value="1"/>
</dbReference>
<dbReference type="InterPro" id="IPR052183">
    <property type="entry name" value="IS_Transposase"/>
</dbReference>
<keyword evidence="7" id="KW-1185">Reference proteome</keyword>
<evidence type="ECO:0000256" key="3">
    <source>
        <dbReference type="ARBA" id="ARBA00023172"/>
    </source>
</evidence>
<organism evidence="6 7">
    <name type="scientific">Xenorhabdus vietnamensis</name>
    <dbReference type="NCBI Taxonomy" id="351656"/>
    <lineage>
        <taxon>Bacteria</taxon>
        <taxon>Pseudomonadati</taxon>
        <taxon>Pseudomonadota</taxon>
        <taxon>Gammaproteobacteria</taxon>
        <taxon>Enterobacterales</taxon>
        <taxon>Morganellaceae</taxon>
        <taxon>Xenorhabdus</taxon>
    </lineage>
</organism>
<dbReference type="AlphaFoldDB" id="A0A1Y2SFA4"/>
<keyword evidence="1" id="KW-0815">Transposition</keyword>
<dbReference type="NCBIfam" id="NF033587">
    <property type="entry name" value="transpos_IS6"/>
    <property type="match status" value="1"/>
</dbReference>
<dbReference type="InterPro" id="IPR047930">
    <property type="entry name" value="Transpos_IS6"/>
</dbReference>
<dbReference type="Pfam" id="PF13610">
    <property type="entry name" value="DDE_Tnp_IS240"/>
    <property type="match status" value="1"/>
</dbReference>
<reference evidence="6 7" key="1">
    <citation type="submission" date="2016-10" db="EMBL/GenBank/DDBJ databases">
        <title>Systematic genetic and metabolomic analysis of Xenorhabdus and Photorhabdus spp., highlights the requirements for a dual symbiotic and pathogenic life style.</title>
        <authorList>
            <person name="Tobias N.J."/>
            <person name="Wolff H."/>
            <person name="Djahanschiri B."/>
            <person name="Pidot S.J."/>
            <person name="Stinear T.P."/>
            <person name="Ebersberger I."/>
            <person name="Bode H.B."/>
        </authorList>
    </citation>
    <scope>NUCLEOTIDE SEQUENCE [LARGE SCALE GENOMIC DNA]</scope>
    <source>
        <strain evidence="6 7">DSM 22392</strain>
    </source>
</reference>
<evidence type="ECO:0000259" key="5">
    <source>
        <dbReference type="Pfam" id="PF21111"/>
    </source>
</evidence>
<keyword evidence="3" id="KW-0233">DNA recombination</keyword>
<evidence type="ECO:0000259" key="4">
    <source>
        <dbReference type="Pfam" id="PF13610"/>
    </source>
</evidence>
<dbReference type="GO" id="GO:0032196">
    <property type="term" value="P:transposition"/>
    <property type="evidence" value="ECO:0007669"/>
    <property type="project" value="UniProtKB-KW"/>
</dbReference>